<comment type="caution">
    <text evidence="3">The sequence shown here is derived from an EMBL/GenBank/DDBJ whole genome shotgun (WGS) entry which is preliminary data.</text>
</comment>
<dbReference type="EMBL" id="JACOQE010000001">
    <property type="protein sequence ID" value="MBC5739514.1"/>
    <property type="molecule type" value="Genomic_DNA"/>
</dbReference>
<evidence type="ECO:0000256" key="1">
    <source>
        <dbReference type="SAM" id="MobiDB-lite"/>
    </source>
</evidence>
<reference evidence="3 4" key="1">
    <citation type="submission" date="2020-08" db="EMBL/GenBank/DDBJ databases">
        <title>Genome public.</title>
        <authorList>
            <person name="Liu C."/>
            <person name="Sun Q."/>
        </authorList>
    </citation>
    <scope>NUCLEOTIDE SEQUENCE [LARGE SCALE GENOMIC DNA]</scope>
    <source>
        <strain evidence="3 4">27-44</strain>
    </source>
</reference>
<keyword evidence="4" id="KW-1185">Reference proteome</keyword>
<dbReference type="SUPFAM" id="SSF47413">
    <property type="entry name" value="lambda repressor-like DNA-binding domains"/>
    <property type="match status" value="1"/>
</dbReference>
<evidence type="ECO:0000259" key="2">
    <source>
        <dbReference type="PROSITE" id="PS50943"/>
    </source>
</evidence>
<organism evidence="3 4">
    <name type="scientific">Blautia intestinalis</name>
    <dbReference type="NCBI Taxonomy" id="2763028"/>
    <lineage>
        <taxon>Bacteria</taxon>
        <taxon>Bacillati</taxon>
        <taxon>Bacillota</taxon>
        <taxon>Clostridia</taxon>
        <taxon>Lachnospirales</taxon>
        <taxon>Lachnospiraceae</taxon>
        <taxon>Blautia</taxon>
    </lineage>
</organism>
<feature type="domain" description="HTH cro/C1-type" evidence="2">
    <location>
        <begin position="44"/>
        <end position="73"/>
    </location>
</feature>
<evidence type="ECO:0000313" key="3">
    <source>
        <dbReference type="EMBL" id="MBC5739514.1"/>
    </source>
</evidence>
<dbReference type="InterPro" id="IPR010982">
    <property type="entry name" value="Lambda_DNA-bd_dom_sf"/>
</dbReference>
<feature type="region of interest" description="Disordered" evidence="1">
    <location>
        <begin position="145"/>
        <end position="165"/>
    </location>
</feature>
<dbReference type="PROSITE" id="PS50943">
    <property type="entry name" value="HTH_CROC1"/>
    <property type="match status" value="1"/>
</dbReference>
<evidence type="ECO:0000313" key="4">
    <source>
        <dbReference type="Proteomes" id="UP000633936"/>
    </source>
</evidence>
<dbReference type="CDD" id="cd00093">
    <property type="entry name" value="HTH_XRE"/>
    <property type="match status" value="1"/>
</dbReference>
<dbReference type="RefSeq" id="WP_187002680.1">
    <property type="nucleotide sequence ID" value="NZ_JACOQE010000001.1"/>
</dbReference>
<proteinExistence type="predicted"/>
<name>A0ABR7HZ45_9FIRM</name>
<accession>A0ABR7HZ45</accession>
<protein>
    <submittedName>
        <fullName evidence="3">Transcriptional regulator</fullName>
    </submittedName>
</protein>
<sequence>MNRENTAIRLKTIMNIRGLRQVDILNLTIPYCKKYEVKMNKSDISQYCSGKTEPNQEKLFILGNALNVNEAWLMGFDVPMERISNKEESCAAPDPLPSDQQQLNDIYSQLDHPNKKKVLTYSKNLLSTQQMEDDVLAAHARTDVEQTPEGVQHDIDIMNDDSLWE</sequence>
<gene>
    <name evidence="3" type="ORF">H8Z79_03385</name>
</gene>
<dbReference type="Gene3D" id="1.10.260.40">
    <property type="entry name" value="lambda repressor-like DNA-binding domains"/>
    <property type="match status" value="1"/>
</dbReference>
<dbReference type="Proteomes" id="UP000633936">
    <property type="component" value="Unassembled WGS sequence"/>
</dbReference>
<dbReference type="InterPro" id="IPR001387">
    <property type="entry name" value="Cro/C1-type_HTH"/>
</dbReference>